<evidence type="ECO:0000313" key="10">
    <source>
        <dbReference type="Proteomes" id="UP000095647"/>
    </source>
</evidence>
<dbReference type="Pfam" id="PF03816">
    <property type="entry name" value="LytR_cpsA_psr"/>
    <property type="match status" value="1"/>
</dbReference>
<reference evidence="5 10" key="1">
    <citation type="submission" date="2015-09" db="EMBL/GenBank/DDBJ databases">
        <authorList>
            <consortium name="Pathogen Informatics"/>
        </authorList>
    </citation>
    <scope>NUCLEOTIDE SEQUENCE [LARGE SCALE GENOMIC DNA]</scope>
    <source>
        <strain evidence="5 10">2789STDY5608824</strain>
    </source>
</reference>
<comment type="similarity">
    <text evidence="1">Belongs to the LytR/CpsA/Psr (LCP) family.</text>
</comment>
<dbReference type="EMBL" id="JANFYM010000002">
    <property type="protein sequence ID" value="MCQ4792526.1"/>
    <property type="molecule type" value="Genomic_DNA"/>
</dbReference>
<dbReference type="EMBL" id="CYYI01000004">
    <property type="protein sequence ID" value="CUN80131.1"/>
    <property type="molecule type" value="Genomic_DNA"/>
</dbReference>
<feature type="region of interest" description="Disordered" evidence="2">
    <location>
        <begin position="1"/>
        <end position="133"/>
    </location>
</feature>
<sequence>MSEGKGAKEPTSVPPSFIPSSGRKKTMPSTDSSRSQSAPSQPASFAPAKRSDHASSVKPAKRTARPSSSVPQSFQPAARATSETRRNPSSSPVSFAPEHTRTANPTQQFRGSSSVSTALRSVPSSPATASVPKRRPRVGRIVLSIFLVLILALGIGVFSAWNWVDDQLNKQTWLTSKADTAGESWLILGSDEREGTIGDAGDVEGFRTDTILVLTKPKTGSSSLISIPRDSLVEIDGSYMKINAVAQLYSRKQLVNEVEDITGQKINHVAMVRFGGLVKVVDALGGVDLCYDQNVNDPYSGMNWTAGCHTVDGNTALAFSRMRYADVQGDFGRAARQRQVINAIVKKGASKQTLTNFNKTKKVAAAALSSVTVDEKASTSSLLRMALAFKSASGKDGISGSVYWTDPDYYVDGVGSCVLLNDAKNIQLFSELSHGTHSAGTVGTLAEQQN</sequence>
<dbReference type="RefSeq" id="WP_171025000.1">
    <property type="nucleotide sequence ID" value="NZ_AP028457.1"/>
</dbReference>
<dbReference type="Proteomes" id="UP000192714">
    <property type="component" value="Unassembled WGS sequence"/>
</dbReference>
<dbReference type="AlphaFoldDB" id="A0A076JHR2"/>
<dbReference type="NCBIfam" id="TIGR00350">
    <property type="entry name" value="lytR_cpsA_psr"/>
    <property type="match status" value="1"/>
</dbReference>
<feature type="compositionally biased region" description="Low complexity" evidence="2">
    <location>
        <begin position="28"/>
        <end position="48"/>
    </location>
</feature>
<evidence type="ECO:0000256" key="2">
    <source>
        <dbReference type="SAM" id="MobiDB-lite"/>
    </source>
</evidence>
<dbReference type="PANTHER" id="PTHR33392">
    <property type="entry name" value="POLYISOPRENYL-TEICHOIC ACID--PEPTIDOGLYCAN TEICHOIC ACID TRANSFERASE TAGU"/>
    <property type="match status" value="1"/>
</dbReference>
<evidence type="ECO:0000313" key="7">
    <source>
        <dbReference type="EMBL" id="OQM58673.1"/>
    </source>
</evidence>
<keyword evidence="3" id="KW-1133">Transmembrane helix</keyword>
<feature type="compositionally biased region" description="Polar residues" evidence="2">
    <location>
        <begin position="65"/>
        <end position="75"/>
    </location>
</feature>
<evidence type="ECO:0000313" key="6">
    <source>
        <dbReference type="EMBL" id="MCQ4792526.1"/>
    </source>
</evidence>
<dbReference type="InterPro" id="IPR050922">
    <property type="entry name" value="LytR/CpsA/Psr_CW_biosynth"/>
</dbReference>
<evidence type="ECO:0000256" key="3">
    <source>
        <dbReference type="SAM" id="Phobius"/>
    </source>
</evidence>
<dbReference type="PANTHER" id="PTHR33392:SF6">
    <property type="entry name" value="POLYISOPRENYL-TEICHOIC ACID--PEPTIDOGLYCAN TEICHOIC ACID TRANSFERASE TAGU"/>
    <property type="match status" value="1"/>
</dbReference>
<proteinExistence type="inferred from homology"/>
<reference evidence="7 11" key="3">
    <citation type="submission" date="2017-03" db="EMBL/GenBank/DDBJ databases">
        <title>Maternal inheritance of bifidobacteria.</title>
        <authorList>
            <person name="Lugli G.A."/>
            <person name="Duranti S."/>
            <person name="Milani C."/>
            <person name="Mancabelli L."/>
        </authorList>
    </citation>
    <scope>NUCLEOTIDE SEQUENCE [LARGE SCALE GENOMIC DNA]</scope>
    <source>
        <strain evidence="7 11">1892B</strain>
    </source>
</reference>
<evidence type="ECO:0000313" key="8">
    <source>
        <dbReference type="EMBL" id="OSG87814.1"/>
    </source>
</evidence>
<feature type="compositionally biased region" description="Polar residues" evidence="2">
    <location>
        <begin position="102"/>
        <end position="119"/>
    </location>
</feature>
<dbReference type="Proteomes" id="UP000193377">
    <property type="component" value="Unassembled WGS sequence"/>
</dbReference>
<dbReference type="Proteomes" id="UP000095647">
    <property type="component" value="Unassembled WGS sequence"/>
</dbReference>
<organism evidence="8 12">
    <name type="scientific">Bifidobacterium adolescentis</name>
    <dbReference type="NCBI Taxonomy" id="1680"/>
    <lineage>
        <taxon>Bacteria</taxon>
        <taxon>Bacillati</taxon>
        <taxon>Actinomycetota</taxon>
        <taxon>Actinomycetes</taxon>
        <taxon>Bifidobacteriales</taxon>
        <taxon>Bifidobacteriaceae</taxon>
        <taxon>Bifidobacterium</taxon>
    </lineage>
</organism>
<dbReference type="Proteomes" id="UP000193179">
    <property type="component" value="Chromosome"/>
</dbReference>
<dbReference type="EMBL" id="NAQF01000002">
    <property type="protein sequence ID" value="OQM58673.1"/>
    <property type="molecule type" value="Genomic_DNA"/>
</dbReference>
<gene>
    <name evidence="5" type="primary">lytR_2</name>
    <name evidence="8" type="ORF">B0487_0732</name>
    <name evidence="9" type="ORF">B0703_03605</name>
    <name evidence="7" type="ORF">B5789_0752</name>
    <name evidence="5" type="ORF">ERS852382_01391</name>
    <name evidence="6" type="ORF">NE692_03490</name>
</gene>
<evidence type="ECO:0000313" key="11">
    <source>
        <dbReference type="Proteomes" id="UP000192714"/>
    </source>
</evidence>
<reference evidence="9" key="5">
    <citation type="submission" date="2023-09" db="EMBL/GenBank/DDBJ databases">
        <title>Ecological and genomic based identification of the Bifidobacterium adolescentis prototype of the healthy human gut microbiota.</title>
        <authorList>
            <person name="Lugli G.A."/>
            <person name="Argentini C."/>
            <person name="Tarracchini C."/>
            <person name="Fontana F."/>
            <person name="Alessandri G."/>
            <person name="Mancabelli L."/>
            <person name="Milani C."/>
            <person name="Turroni F."/>
            <person name="Ventura M."/>
        </authorList>
    </citation>
    <scope>NUCLEOTIDE SEQUENCE</scope>
    <source>
        <strain evidence="9">703B</strain>
    </source>
</reference>
<evidence type="ECO:0000313" key="12">
    <source>
        <dbReference type="Proteomes" id="UP000193377"/>
    </source>
</evidence>
<dbReference type="KEGG" id="badl:BADO_0701"/>
<keyword evidence="3" id="KW-0812">Transmembrane</keyword>
<feature type="transmembrane region" description="Helical" evidence="3">
    <location>
        <begin position="141"/>
        <end position="164"/>
    </location>
</feature>
<dbReference type="InterPro" id="IPR004474">
    <property type="entry name" value="LytR_CpsA_psr"/>
</dbReference>
<evidence type="ECO:0000259" key="4">
    <source>
        <dbReference type="Pfam" id="PF03816"/>
    </source>
</evidence>
<dbReference type="Gene3D" id="3.40.630.190">
    <property type="entry name" value="LCP protein"/>
    <property type="match status" value="1"/>
</dbReference>
<dbReference type="eggNOG" id="COG1316">
    <property type="taxonomic scope" value="Bacteria"/>
</dbReference>
<reference evidence="8 12" key="2">
    <citation type="journal article" date="2016" name="Sci. Rep.">
        <title>Evaluation of genetic diversity among strains of the human gut commensal Bifidobacterium adolescentis.</title>
        <authorList>
            <person name="Duranti S."/>
            <person name="Milani C."/>
            <person name="Lugli G.A."/>
            <person name="Mancabelli L."/>
            <person name="Turroni F."/>
            <person name="Ferrario C."/>
            <person name="Mangifesta M."/>
            <person name="Viappiani A."/>
            <person name="Sanchez B."/>
            <person name="Margolles A."/>
            <person name="van Sinderen D."/>
            <person name="Ventura M."/>
        </authorList>
    </citation>
    <scope>NUCLEOTIDE SEQUENCE [LARGE SCALE GENOMIC DNA]</scope>
    <source>
        <strain evidence="8 12">487B</strain>
        <strain evidence="9">703B</strain>
    </source>
</reference>
<evidence type="ECO:0000313" key="9">
    <source>
        <dbReference type="EMBL" id="WNE86008.1"/>
    </source>
</evidence>
<feature type="compositionally biased region" description="Low complexity" evidence="2">
    <location>
        <begin position="121"/>
        <end position="131"/>
    </location>
</feature>
<dbReference type="EMBL" id="CP133648">
    <property type="protein sequence ID" value="WNE86008.1"/>
    <property type="molecule type" value="Genomic_DNA"/>
</dbReference>
<accession>A0A076JHR2</accession>
<dbReference type="Proteomes" id="UP001206013">
    <property type="component" value="Unassembled WGS sequence"/>
</dbReference>
<dbReference type="EMBL" id="LNKD01000001">
    <property type="protein sequence ID" value="OSG87814.1"/>
    <property type="molecule type" value="Genomic_DNA"/>
</dbReference>
<feature type="domain" description="Cell envelope-related transcriptional attenuator" evidence="4">
    <location>
        <begin position="207"/>
        <end position="348"/>
    </location>
</feature>
<name>A0A076JHR2_BIFAD</name>
<protein>
    <submittedName>
        <fullName evidence="8">Cell envelope-related transcriptional attenuator</fullName>
    </submittedName>
    <submittedName>
        <fullName evidence="6">LCP family protein</fullName>
    </submittedName>
</protein>
<reference evidence="6" key="4">
    <citation type="submission" date="2022-06" db="EMBL/GenBank/DDBJ databases">
        <title>Isolation of gut microbiota from human fecal samples.</title>
        <authorList>
            <person name="Pamer E.G."/>
            <person name="Barat B."/>
            <person name="Waligurski E."/>
            <person name="Medina S."/>
            <person name="Paddock L."/>
            <person name="Mostad J."/>
        </authorList>
    </citation>
    <scope>NUCLEOTIDE SEQUENCE</scope>
    <source>
        <strain evidence="6">SL.1.01</strain>
    </source>
</reference>
<keyword evidence="3" id="KW-0472">Membrane</keyword>
<evidence type="ECO:0000256" key="1">
    <source>
        <dbReference type="ARBA" id="ARBA00006068"/>
    </source>
</evidence>
<evidence type="ECO:0000313" key="5">
    <source>
        <dbReference type="EMBL" id="CUN80131.1"/>
    </source>
</evidence>